<dbReference type="EMBL" id="JACHDB010000001">
    <property type="protein sequence ID" value="MBB5434326.1"/>
    <property type="molecule type" value="Genomic_DNA"/>
</dbReference>
<evidence type="ECO:0000313" key="2">
    <source>
        <dbReference type="EMBL" id="MBB5434326.1"/>
    </source>
</evidence>
<dbReference type="RefSeq" id="WP_184394845.1">
    <property type="nucleotide sequence ID" value="NZ_BAAAJD010000004.1"/>
</dbReference>
<protein>
    <submittedName>
        <fullName evidence="2">Ferredoxin-NADP reductase</fullName>
    </submittedName>
</protein>
<evidence type="ECO:0000256" key="1">
    <source>
        <dbReference type="SAM" id="MobiDB-lite"/>
    </source>
</evidence>
<reference evidence="2 3" key="1">
    <citation type="submission" date="2020-08" db="EMBL/GenBank/DDBJ databases">
        <title>Sequencing the genomes of 1000 actinobacteria strains.</title>
        <authorList>
            <person name="Klenk H.-P."/>
        </authorList>
    </citation>
    <scope>NUCLEOTIDE SEQUENCE [LARGE SCALE GENOMIC DNA]</scope>
    <source>
        <strain evidence="2 3">DSM 44551</strain>
    </source>
</reference>
<comment type="caution">
    <text evidence="2">The sequence shown here is derived from an EMBL/GenBank/DDBJ whole genome shotgun (WGS) entry which is preliminary data.</text>
</comment>
<dbReference type="AlphaFoldDB" id="A0A7W8QQ02"/>
<accession>A0A7W8QQ02</accession>
<dbReference type="Proteomes" id="UP000572635">
    <property type="component" value="Unassembled WGS sequence"/>
</dbReference>
<sequence length="105" mass="11591">MTKDREGLDRLAERFETEDQSAAIERAERDDSAPAEPMVVTSLRLPKPVMDAVRDQAAERGVKPTQLMREWVEERAVAGMELGGTAVPTSALLAFVAEHAERRTA</sequence>
<proteinExistence type="predicted"/>
<feature type="region of interest" description="Disordered" evidence="1">
    <location>
        <begin position="1"/>
        <end position="36"/>
    </location>
</feature>
<feature type="compositionally biased region" description="Basic and acidic residues" evidence="1">
    <location>
        <begin position="1"/>
        <end position="17"/>
    </location>
</feature>
<name>A0A7W8QQ02_9ACTN</name>
<gene>
    <name evidence="2" type="ORF">HDA36_004410</name>
</gene>
<keyword evidence="3" id="KW-1185">Reference proteome</keyword>
<evidence type="ECO:0000313" key="3">
    <source>
        <dbReference type="Proteomes" id="UP000572635"/>
    </source>
</evidence>
<organism evidence="2 3">
    <name type="scientific">Nocardiopsis composta</name>
    <dbReference type="NCBI Taxonomy" id="157465"/>
    <lineage>
        <taxon>Bacteria</taxon>
        <taxon>Bacillati</taxon>
        <taxon>Actinomycetota</taxon>
        <taxon>Actinomycetes</taxon>
        <taxon>Streptosporangiales</taxon>
        <taxon>Nocardiopsidaceae</taxon>
        <taxon>Nocardiopsis</taxon>
    </lineage>
</organism>